<evidence type="ECO:0000256" key="3">
    <source>
        <dbReference type="ARBA" id="ARBA00022525"/>
    </source>
</evidence>
<dbReference type="SUPFAM" id="SSF53474">
    <property type="entry name" value="alpha/beta-Hydrolases"/>
    <property type="match status" value="1"/>
</dbReference>
<evidence type="ECO:0000256" key="2">
    <source>
        <dbReference type="ARBA" id="ARBA00010701"/>
    </source>
</evidence>
<dbReference type="InterPro" id="IPR029058">
    <property type="entry name" value="AB_hydrolase_fold"/>
</dbReference>
<evidence type="ECO:0000313" key="6">
    <source>
        <dbReference type="EMBL" id="CAH3130766.1"/>
    </source>
</evidence>
<feature type="domain" description="Lipase" evidence="5">
    <location>
        <begin position="26"/>
        <end position="361"/>
    </location>
</feature>
<evidence type="ECO:0000256" key="1">
    <source>
        <dbReference type="ARBA" id="ARBA00004613"/>
    </source>
</evidence>
<protein>
    <recommendedName>
        <fullName evidence="5">Lipase domain-containing protein</fullName>
    </recommendedName>
</protein>
<organism evidence="6 7">
    <name type="scientific">Porites lobata</name>
    <dbReference type="NCBI Taxonomy" id="104759"/>
    <lineage>
        <taxon>Eukaryota</taxon>
        <taxon>Metazoa</taxon>
        <taxon>Cnidaria</taxon>
        <taxon>Anthozoa</taxon>
        <taxon>Hexacorallia</taxon>
        <taxon>Scleractinia</taxon>
        <taxon>Fungiina</taxon>
        <taxon>Poritidae</taxon>
        <taxon>Porites</taxon>
    </lineage>
</organism>
<dbReference type="InterPro" id="IPR000734">
    <property type="entry name" value="TAG_lipase"/>
</dbReference>
<dbReference type="PRINTS" id="PR00821">
    <property type="entry name" value="TAGLIPASE"/>
</dbReference>
<dbReference type="PANTHER" id="PTHR11610:SF181">
    <property type="entry name" value="INACTIVE PANCREATIC LIPASE-RELATED PROTEIN 1-LIKE"/>
    <property type="match status" value="1"/>
</dbReference>
<dbReference type="InterPro" id="IPR033906">
    <property type="entry name" value="Lipase_N"/>
</dbReference>
<evidence type="ECO:0000259" key="5">
    <source>
        <dbReference type="Pfam" id="PF00151"/>
    </source>
</evidence>
<accession>A0ABN8P220</accession>
<dbReference type="Gene3D" id="3.40.50.1820">
    <property type="entry name" value="alpha/beta hydrolase"/>
    <property type="match status" value="1"/>
</dbReference>
<evidence type="ECO:0000256" key="4">
    <source>
        <dbReference type="RuleBase" id="RU004262"/>
    </source>
</evidence>
<keyword evidence="7" id="KW-1185">Reference proteome</keyword>
<gene>
    <name evidence="6" type="ORF">PLOB_00034809</name>
</gene>
<dbReference type="CDD" id="cd00707">
    <property type="entry name" value="Pancreat_lipase_like"/>
    <property type="match status" value="1"/>
</dbReference>
<sequence>MSAWQHINQMNIAVNTFPSFLAAATFCYGKYGCFSDNHPFDSSLIALPSHPEAVGTKFILYTRANALKNKEVLSVDINSSIINSTFEPSRKVKFIIHGFTQSGQSEWVKKMVLEFLKKEPMKVIVVDWGLGASVLNLYDIAAGNTRLVGVQLAELIDALNRTFGVALKKFHIIGHSLGAQIAGFAGEKLRQSGKVIGRITGLDPAAPGFDFDDAVIRLDPSDAMFVDVIHSDVRDGALSKALGLQRPCGHVDFYPNGGKHQPGCDTSDVIGGAVGSFLDNAQVSLPGIVACNHMKSVAYFTSSISNVCTMTAFPCGSWRDFQKGKCLSCEGACPQMGYNADQYRTNKTILAFLTTDENEPFCVNNYFRITLFLEDRTKRFFFDILDNKIKIKLTGISGKVETDEAR</sequence>
<dbReference type="InterPro" id="IPR016272">
    <property type="entry name" value="Lipase_LIPH"/>
</dbReference>
<comment type="similarity">
    <text evidence="2 4">Belongs to the AB hydrolase superfamily. Lipase family.</text>
</comment>
<dbReference type="Proteomes" id="UP001159405">
    <property type="component" value="Unassembled WGS sequence"/>
</dbReference>
<dbReference type="Pfam" id="PF00151">
    <property type="entry name" value="Lipase"/>
    <property type="match status" value="1"/>
</dbReference>
<dbReference type="EMBL" id="CALNXK010000048">
    <property type="protein sequence ID" value="CAH3130766.1"/>
    <property type="molecule type" value="Genomic_DNA"/>
</dbReference>
<dbReference type="InterPro" id="IPR013818">
    <property type="entry name" value="Lipase"/>
</dbReference>
<name>A0ABN8P220_9CNID</name>
<evidence type="ECO:0000313" key="7">
    <source>
        <dbReference type="Proteomes" id="UP001159405"/>
    </source>
</evidence>
<reference evidence="6 7" key="1">
    <citation type="submission" date="2022-05" db="EMBL/GenBank/DDBJ databases">
        <authorList>
            <consortium name="Genoscope - CEA"/>
            <person name="William W."/>
        </authorList>
    </citation>
    <scope>NUCLEOTIDE SEQUENCE [LARGE SCALE GENOMIC DNA]</scope>
</reference>
<dbReference type="PIRSF" id="PIRSF000865">
    <property type="entry name" value="Lipoprotein_lipase_LIPH"/>
    <property type="match status" value="1"/>
</dbReference>
<comment type="subcellular location">
    <subcellularLocation>
        <location evidence="1">Secreted</location>
    </subcellularLocation>
</comment>
<comment type="caution">
    <text evidence="6">The sequence shown here is derived from an EMBL/GenBank/DDBJ whole genome shotgun (WGS) entry which is preliminary data.</text>
</comment>
<dbReference type="PANTHER" id="PTHR11610">
    <property type="entry name" value="LIPASE"/>
    <property type="match status" value="1"/>
</dbReference>
<keyword evidence="3" id="KW-0964">Secreted</keyword>
<proteinExistence type="inferred from homology"/>